<evidence type="ECO:0000256" key="9">
    <source>
        <dbReference type="ARBA" id="ARBA00046608"/>
    </source>
</evidence>
<dbReference type="HAMAP" id="MF_00019">
    <property type="entry name" value="PlsX"/>
    <property type="match status" value="1"/>
</dbReference>
<evidence type="ECO:0000256" key="5">
    <source>
        <dbReference type="ARBA" id="ARBA00023098"/>
    </source>
</evidence>
<comment type="function">
    <text evidence="10">Catalyzes the reversible formation of acyl-phosphate (acyl-PO(4)) from acyl-[acyl-carrier-protein] (acyl-ACP). This enzyme utilizes acyl-ACP as fatty acyl donor, but not acyl-CoA.</text>
</comment>
<dbReference type="Proteomes" id="UP000028523">
    <property type="component" value="Unassembled WGS sequence"/>
</dbReference>
<evidence type="ECO:0000256" key="4">
    <source>
        <dbReference type="ARBA" id="ARBA00022679"/>
    </source>
</evidence>
<protein>
    <recommendedName>
        <fullName evidence="8 10">Phosphate acyltransferase</fullName>
        <ecNumber evidence="8 10">2.3.1.274</ecNumber>
    </recommendedName>
    <alternativeName>
        <fullName evidence="10">Acyl-ACP phosphotransacylase</fullName>
    </alternativeName>
    <alternativeName>
        <fullName evidence="10">Acyl-[acyl-carrier-protein]--phosphate acyltransferase</fullName>
    </alternativeName>
    <alternativeName>
        <fullName evidence="10">Phosphate-acyl-ACP acyltransferase</fullName>
    </alternativeName>
</protein>
<evidence type="ECO:0000256" key="1">
    <source>
        <dbReference type="ARBA" id="ARBA00001232"/>
    </source>
</evidence>
<dbReference type="EMBL" id="AWQU01000077">
    <property type="protein sequence ID" value="KFB07579.1"/>
    <property type="molecule type" value="Genomic_DNA"/>
</dbReference>
<evidence type="ECO:0000256" key="7">
    <source>
        <dbReference type="ARBA" id="ARBA00023264"/>
    </source>
</evidence>
<keyword evidence="7 10" id="KW-1208">Phospholipid metabolism</keyword>
<evidence type="ECO:0000256" key="6">
    <source>
        <dbReference type="ARBA" id="ARBA00023209"/>
    </source>
</evidence>
<dbReference type="InterPro" id="IPR012281">
    <property type="entry name" value="Phospholipid_synth_PlsX-like"/>
</dbReference>
<dbReference type="Gene3D" id="3.40.718.10">
    <property type="entry name" value="Isopropylmalate Dehydrogenase"/>
    <property type="match status" value="1"/>
</dbReference>
<keyword evidence="2 10" id="KW-0963">Cytoplasm</keyword>
<keyword evidence="11" id="KW-0012">Acyltransferase</keyword>
<comment type="subunit">
    <text evidence="9 10">Homodimer. Probably interacts with PlsY.</text>
</comment>
<comment type="subcellular location">
    <subcellularLocation>
        <location evidence="10">Cytoplasm</location>
    </subcellularLocation>
    <text evidence="10">Associated with the membrane possibly through PlsY.</text>
</comment>
<evidence type="ECO:0000256" key="8">
    <source>
        <dbReference type="ARBA" id="ARBA00024069"/>
    </source>
</evidence>
<comment type="similarity">
    <text evidence="10">Belongs to the PlsX family.</text>
</comment>
<keyword evidence="4 10" id="KW-0808">Transferase</keyword>
<dbReference type="GO" id="GO:0005737">
    <property type="term" value="C:cytoplasm"/>
    <property type="evidence" value="ECO:0007669"/>
    <property type="project" value="UniProtKB-SubCell"/>
</dbReference>
<gene>
    <name evidence="10 11" type="primary">plsX</name>
    <name evidence="11" type="ORF">P271_424</name>
</gene>
<dbReference type="SUPFAM" id="SSF53659">
    <property type="entry name" value="Isocitrate/Isopropylmalate dehydrogenase-like"/>
    <property type="match status" value="1"/>
</dbReference>
<dbReference type="PIRSF" id="PIRSF002465">
    <property type="entry name" value="Phsphlp_syn_PlsX"/>
    <property type="match status" value="1"/>
</dbReference>
<dbReference type="AlphaFoldDB" id="A0A084U3P3"/>
<dbReference type="UniPathway" id="UPA00085"/>
<comment type="caution">
    <text evidence="11">The sequence shown here is derived from an EMBL/GenBank/DDBJ whole genome shotgun (WGS) entry which is preliminary data.</text>
</comment>
<dbReference type="NCBIfam" id="TIGR00182">
    <property type="entry name" value="plsX"/>
    <property type="match status" value="1"/>
</dbReference>
<dbReference type="PANTHER" id="PTHR30100:SF1">
    <property type="entry name" value="PHOSPHATE ACYLTRANSFERASE"/>
    <property type="match status" value="1"/>
</dbReference>
<evidence type="ECO:0000313" key="11">
    <source>
        <dbReference type="EMBL" id="KFB07579.1"/>
    </source>
</evidence>
<keyword evidence="3 10" id="KW-0444">Lipid biosynthesis</keyword>
<dbReference type="PANTHER" id="PTHR30100">
    <property type="entry name" value="FATTY ACID/PHOSPHOLIPID SYNTHESIS PROTEIN PLSX"/>
    <property type="match status" value="1"/>
</dbReference>
<comment type="pathway">
    <text evidence="10">Lipid metabolism; phospholipid metabolism.</text>
</comment>
<evidence type="ECO:0000313" key="12">
    <source>
        <dbReference type="Proteomes" id="UP000028523"/>
    </source>
</evidence>
<dbReference type="GO" id="GO:0006633">
    <property type="term" value="P:fatty acid biosynthetic process"/>
    <property type="evidence" value="ECO:0007669"/>
    <property type="project" value="UniProtKB-UniRule"/>
</dbReference>
<reference evidence="11 12" key="1">
    <citation type="journal article" date="2014" name="PLoS ONE">
        <title>Reduction of Hydrogen Peroxide Accumulation and Toxicity by a Catalase from Mycoplasma iowae.</title>
        <authorList>
            <person name="Pritchard R.E."/>
            <person name="Prassinos A.J."/>
            <person name="Osborne J.D."/>
            <person name="Raviv Z."/>
            <person name="Balish M.F."/>
        </authorList>
    </citation>
    <scope>NUCLEOTIDE SEQUENCE [LARGE SCALE GENOMIC DNA]</scope>
    <source>
        <strain evidence="11 12">DK-CPA</strain>
    </source>
</reference>
<keyword evidence="6 10" id="KW-0594">Phospholipid biosynthesis</keyword>
<dbReference type="RefSeq" id="WP_036451955.1">
    <property type="nucleotide sequence ID" value="NZ_AWQU01000077.1"/>
</dbReference>
<organism evidence="11 12">
    <name type="scientific">Malacoplasma iowae DK-CPA</name>
    <dbReference type="NCBI Taxonomy" id="1394179"/>
    <lineage>
        <taxon>Bacteria</taxon>
        <taxon>Bacillati</taxon>
        <taxon>Mycoplasmatota</taxon>
        <taxon>Mycoplasmoidales</taxon>
        <taxon>Mycoplasmoidaceae</taxon>
        <taxon>Malacoplasma</taxon>
    </lineage>
</organism>
<dbReference type="InterPro" id="IPR003664">
    <property type="entry name" value="FA_synthesis"/>
</dbReference>
<keyword evidence="5 10" id="KW-0443">Lipid metabolism</keyword>
<keyword evidence="12" id="KW-1185">Reference proteome</keyword>
<dbReference type="EC" id="2.3.1.274" evidence="8 10"/>
<dbReference type="GO" id="GO:0008654">
    <property type="term" value="P:phospholipid biosynthetic process"/>
    <property type="evidence" value="ECO:0007669"/>
    <property type="project" value="UniProtKB-KW"/>
</dbReference>
<comment type="catalytic activity">
    <reaction evidence="1 10">
        <text>a fatty acyl-[ACP] + phosphate = an acyl phosphate + holo-[ACP]</text>
        <dbReference type="Rhea" id="RHEA:42292"/>
        <dbReference type="Rhea" id="RHEA-COMP:9685"/>
        <dbReference type="Rhea" id="RHEA-COMP:14125"/>
        <dbReference type="ChEBI" id="CHEBI:43474"/>
        <dbReference type="ChEBI" id="CHEBI:59918"/>
        <dbReference type="ChEBI" id="CHEBI:64479"/>
        <dbReference type="ChEBI" id="CHEBI:138651"/>
        <dbReference type="EC" id="2.3.1.274"/>
    </reaction>
</comment>
<proteinExistence type="inferred from homology"/>
<name>A0A084U3P3_MALIO</name>
<dbReference type="GO" id="GO:0043811">
    <property type="term" value="F:phosphate:acyl-[acyl carrier protein] acyltransferase activity"/>
    <property type="evidence" value="ECO:0007669"/>
    <property type="project" value="UniProtKB-UniRule"/>
</dbReference>
<accession>A0A084U3P3</accession>
<dbReference type="Pfam" id="PF02504">
    <property type="entry name" value="FA_synthesis"/>
    <property type="match status" value="1"/>
</dbReference>
<evidence type="ECO:0000256" key="10">
    <source>
        <dbReference type="HAMAP-Rule" id="MF_00019"/>
    </source>
</evidence>
<evidence type="ECO:0000256" key="3">
    <source>
        <dbReference type="ARBA" id="ARBA00022516"/>
    </source>
</evidence>
<evidence type="ECO:0000256" key="2">
    <source>
        <dbReference type="ARBA" id="ARBA00022490"/>
    </source>
</evidence>
<sequence>MTFSVDVMGFENDISEAIKACRKFVSKNKDVKIILVGNKQEILSHLKNEEEFEIEDASDVIKMTDDPISVRNKKDSSMYKAIELVKDDKAHAVLSAGNTACYVFLTHLLLKKLNKISKAGFMPFIPTRNNVGLNILDVGANKEVSPIDLVNFAIMGNVYVKETRNIENPKIGLINIGTEDNKGLDYLIEANKMLKENKQLNYVGFIEPRNLIEGEVDIAVADGFVGNIVLKTLEGTSKTISRSLKDQYKKPWNWLGLLFSIFALKKIKKKFNYKNNAGAFVIGLSKIAFKTHGNADFKQFYSSLRMMKETIDNSVLKKIESEFN</sequence>